<evidence type="ECO:0000256" key="1">
    <source>
        <dbReference type="ARBA" id="ARBA00004141"/>
    </source>
</evidence>
<dbReference type="GO" id="GO:0006857">
    <property type="term" value="P:oligopeptide transport"/>
    <property type="evidence" value="ECO:0007669"/>
    <property type="project" value="InterPro"/>
</dbReference>
<dbReference type="GO" id="GO:0016020">
    <property type="term" value="C:membrane"/>
    <property type="evidence" value="ECO:0007669"/>
    <property type="project" value="UniProtKB-SubCell"/>
</dbReference>
<dbReference type="InterPro" id="IPR018456">
    <property type="entry name" value="PTR2_symporter_CS"/>
</dbReference>
<name>A0A9K3KMH2_9STRA</name>
<dbReference type="Pfam" id="PF00854">
    <property type="entry name" value="PTR2"/>
    <property type="match status" value="2"/>
</dbReference>
<dbReference type="OrthoDB" id="8904098at2759"/>
<evidence type="ECO:0000256" key="2">
    <source>
        <dbReference type="ARBA" id="ARBA00022692"/>
    </source>
</evidence>
<feature type="region of interest" description="Disordered" evidence="6">
    <location>
        <begin position="1"/>
        <end position="62"/>
    </location>
</feature>
<keyword evidence="5" id="KW-0813">Transport</keyword>
<evidence type="ECO:0000313" key="9">
    <source>
        <dbReference type="Proteomes" id="UP000693970"/>
    </source>
</evidence>
<feature type="transmembrane region" description="Helical" evidence="7">
    <location>
        <begin position="463"/>
        <end position="485"/>
    </location>
</feature>
<keyword evidence="3 7" id="KW-1133">Transmembrane helix</keyword>
<keyword evidence="2 5" id="KW-0812">Transmembrane</keyword>
<evidence type="ECO:0000256" key="6">
    <source>
        <dbReference type="SAM" id="MobiDB-lite"/>
    </source>
</evidence>
<dbReference type="AlphaFoldDB" id="A0A9K3KMH2"/>
<dbReference type="PANTHER" id="PTHR11654">
    <property type="entry name" value="OLIGOPEPTIDE TRANSPORTER-RELATED"/>
    <property type="match status" value="1"/>
</dbReference>
<reference evidence="8" key="1">
    <citation type="journal article" date="2021" name="Sci. Rep.">
        <title>Diploid genomic architecture of Nitzschia inconspicua, an elite biomass production diatom.</title>
        <authorList>
            <person name="Oliver A."/>
            <person name="Podell S."/>
            <person name="Pinowska A."/>
            <person name="Traller J.C."/>
            <person name="Smith S.R."/>
            <person name="McClure R."/>
            <person name="Beliaev A."/>
            <person name="Bohutskyi P."/>
            <person name="Hill E.A."/>
            <person name="Rabines A."/>
            <person name="Zheng H."/>
            <person name="Allen L.Z."/>
            <person name="Kuo A."/>
            <person name="Grigoriev I.V."/>
            <person name="Allen A.E."/>
            <person name="Hazlebeck D."/>
            <person name="Allen E.E."/>
        </authorList>
    </citation>
    <scope>NUCLEOTIDE SEQUENCE</scope>
    <source>
        <strain evidence="8">Hildebrandi</strain>
    </source>
</reference>
<keyword evidence="9" id="KW-1185">Reference proteome</keyword>
<keyword evidence="4 7" id="KW-0472">Membrane</keyword>
<feature type="compositionally biased region" description="Polar residues" evidence="6">
    <location>
        <begin position="1"/>
        <end position="13"/>
    </location>
</feature>
<dbReference type="PROSITE" id="PS01023">
    <property type="entry name" value="PTR2_2"/>
    <property type="match status" value="1"/>
</dbReference>
<feature type="transmembrane region" description="Helical" evidence="7">
    <location>
        <begin position="255"/>
        <end position="278"/>
    </location>
</feature>
<feature type="region of interest" description="Disordered" evidence="6">
    <location>
        <begin position="600"/>
        <end position="620"/>
    </location>
</feature>
<evidence type="ECO:0000256" key="7">
    <source>
        <dbReference type="SAM" id="Phobius"/>
    </source>
</evidence>
<evidence type="ECO:0000313" key="8">
    <source>
        <dbReference type="EMBL" id="KAG7346056.1"/>
    </source>
</evidence>
<feature type="transmembrane region" description="Helical" evidence="7">
    <location>
        <begin position="505"/>
        <end position="527"/>
    </location>
</feature>
<feature type="region of interest" description="Disordered" evidence="6">
    <location>
        <begin position="643"/>
        <end position="668"/>
    </location>
</feature>
<evidence type="ECO:0000256" key="3">
    <source>
        <dbReference type="ARBA" id="ARBA00022989"/>
    </source>
</evidence>
<dbReference type="GO" id="GO:0022857">
    <property type="term" value="F:transmembrane transporter activity"/>
    <property type="evidence" value="ECO:0007669"/>
    <property type="project" value="InterPro"/>
</dbReference>
<accession>A0A9K3KMH2</accession>
<feature type="transmembrane region" description="Helical" evidence="7">
    <location>
        <begin position="429"/>
        <end position="451"/>
    </location>
</feature>
<feature type="region of interest" description="Disordered" evidence="6">
    <location>
        <begin position="684"/>
        <end position="714"/>
    </location>
</feature>
<feature type="transmembrane region" description="Helical" evidence="7">
    <location>
        <begin position="180"/>
        <end position="203"/>
    </location>
</feature>
<organism evidence="8 9">
    <name type="scientific">Nitzschia inconspicua</name>
    <dbReference type="NCBI Taxonomy" id="303405"/>
    <lineage>
        <taxon>Eukaryota</taxon>
        <taxon>Sar</taxon>
        <taxon>Stramenopiles</taxon>
        <taxon>Ochrophyta</taxon>
        <taxon>Bacillariophyta</taxon>
        <taxon>Bacillariophyceae</taxon>
        <taxon>Bacillariophycidae</taxon>
        <taxon>Bacillariales</taxon>
        <taxon>Bacillariaceae</taxon>
        <taxon>Nitzschia</taxon>
    </lineage>
</organism>
<gene>
    <name evidence="8" type="ORF">IV203_005124</name>
</gene>
<dbReference type="Proteomes" id="UP000693970">
    <property type="component" value="Unassembled WGS sequence"/>
</dbReference>
<feature type="transmembrane region" description="Helical" evidence="7">
    <location>
        <begin position="547"/>
        <end position="567"/>
    </location>
</feature>
<feature type="compositionally biased region" description="Low complexity" evidence="6">
    <location>
        <begin position="32"/>
        <end position="43"/>
    </location>
</feature>
<feature type="transmembrane region" description="Helical" evidence="7">
    <location>
        <begin position="215"/>
        <end position="235"/>
    </location>
</feature>
<dbReference type="EMBL" id="JAGRRH010000021">
    <property type="protein sequence ID" value="KAG7346056.1"/>
    <property type="molecule type" value="Genomic_DNA"/>
</dbReference>
<comment type="similarity">
    <text evidence="5">Belongs to the major facilitator superfamily. Proton-dependent oligopeptide transporter (POT/PTR) (TC 2.A.17) family.</text>
</comment>
<feature type="transmembrane region" description="Helical" evidence="7">
    <location>
        <begin position="146"/>
        <end position="173"/>
    </location>
</feature>
<evidence type="ECO:0000256" key="4">
    <source>
        <dbReference type="ARBA" id="ARBA00023136"/>
    </source>
</evidence>
<dbReference type="InterPro" id="IPR000109">
    <property type="entry name" value="POT_fam"/>
</dbReference>
<evidence type="ECO:0000256" key="5">
    <source>
        <dbReference type="RuleBase" id="RU003755"/>
    </source>
</evidence>
<proteinExistence type="inferred from homology"/>
<feature type="compositionally biased region" description="Polar residues" evidence="6">
    <location>
        <begin position="600"/>
        <end position="613"/>
    </location>
</feature>
<reference evidence="8" key="2">
    <citation type="submission" date="2021-04" db="EMBL/GenBank/DDBJ databases">
        <authorList>
            <person name="Podell S."/>
        </authorList>
    </citation>
    <scope>NUCLEOTIDE SEQUENCE</scope>
    <source>
        <strain evidence="8">Hildebrandi</strain>
    </source>
</reference>
<feature type="transmembrane region" description="Helical" evidence="7">
    <location>
        <begin position="284"/>
        <end position="302"/>
    </location>
</feature>
<protein>
    <submittedName>
        <fullName evidence="8">POT family protein</fullName>
    </submittedName>
</protein>
<comment type="caution">
    <text evidence="8">The sequence shown here is derived from an EMBL/GenBank/DDBJ whole genome shotgun (WGS) entry which is preliminary data.</text>
</comment>
<comment type="subcellular location">
    <subcellularLocation>
        <location evidence="1 5">Membrane</location>
        <topology evidence="1 5">Multi-pass membrane protein</topology>
    </subcellularLocation>
</comment>
<feature type="transmembrane region" description="Helical" evidence="7">
    <location>
        <begin position="356"/>
        <end position="378"/>
    </location>
</feature>
<sequence length="714" mass="78207">MTSSSSDNQQQELRQLLQKPFASSSQPPTQIPRSVDSSPVVSPEQHDPYQPQRQPLSIDDNLPTNICTEEQLASLPDVCLSGNKNRPLRHVNEQGDVSTYALRPMYYSVIFILLVELLERFSFYGVNYTQTSFLTGAYNEDWNADMTAIGASSYVSISTAVAYSMPFVGAFLADNVLGDYWSILFGNICFYIPGLMLILLSTVPYLLGDTFNKKALSIGLLGLWPMGTGIVKSIVNVFGAKQFHPLLQSSLIESYYVSFYMCINIGALVGGIVVPVVAQYDVTLAYTYPMAMLCIGVLLFLLGTPRYVRQPPAGDFFASVKRKIAGLTPRFGKKKFLPLDDANDSPTIPLTTIFKISALIIPFNIAYSQMATTFIVQGTVMEKGFGIIDASTMNNADAVSVLLFGHLVGSHLYPALARRNIKIPTTYKFAIGSILGALAIGWALFIEYLIHSTYHSTGAKVSILWQSLAYVLIGAGEIFAVSAAYEIAFTSSAPETKAIASALNLFCVGGIPSVLCIFLYNACRAWFKTSRGTTSIHNVEDYATAQVYKYFLVLFVIALLGIVINLLPSVKNFVISIEEQAIEMIKTPVMKKRPKRTYLAQSSSGTDYSPTSTSDEESPLLRAKRHQAYLKYGSGPVLYKSGSMRAGPSLGHDDDAQRSKKKKVLKKSQVGKLYRITTSAASRPNVVMTPEGKPMKAGNLAGGAKRGHFRQESM</sequence>